<reference evidence="1" key="2">
    <citation type="journal article" date="2015" name="Fish Shellfish Immunol.">
        <title>Early steps in the European eel (Anguilla anguilla)-Vibrio vulnificus interaction in the gills: Role of the RtxA13 toxin.</title>
        <authorList>
            <person name="Callol A."/>
            <person name="Pajuelo D."/>
            <person name="Ebbesson L."/>
            <person name="Teles M."/>
            <person name="MacKenzie S."/>
            <person name="Amaro C."/>
        </authorList>
    </citation>
    <scope>NUCLEOTIDE SEQUENCE</scope>
</reference>
<proteinExistence type="predicted"/>
<reference evidence="1" key="1">
    <citation type="submission" date="2014-11" db="EMBL/GenBank/DDBJ databases">
        <authorList>
            <person name="Amaro Gonzalez C."/>
        </authorList>
    </citation>
    <scope>NUCLEOTIDE SEQUENCE</scope>
</reference>
<organism evidence="1">
    <name type="scientific">Anguilla anguilla</name>
    <name type="common">European freshwater eel</name>
    <name type="synonym">Muraena anguilla</name>
    <dbReference type="NCBI Taxonomy" id="7936"/>
    <lineage>
        <taxon>Eukaryota</taxon>
        <taxon>Metazoa</taxon>
        <taxon>Chordata</taxon>
        <taxon>Craniata</taxon>
        <taxon>Vertebrata</taxon>
        <taxon>Euteleostomi</taxon>
        <taxon>Actinopterygii</taxon>
        <taxon>Neopterygii</taxon>
        <taxon>Teleostei</taxon>
        <taxon>Anguilliformes</taxon>
        <taxon>Anguillidae</taxon>
        <taxon>Anguilla</taxon>
    </lineage>
</organism>
<evidence type="ECO:0000313" key="1">
    <source>
        <dbReference type="EMBL" id="JAH76604.1"/>
    </source>
</evidence>
<name>A0A0E9VEP8_ANGAN</name>
<dbReference type="EMBL" id="GBXM01031973">
    <property type="protein sequence ID" value="JAH76604.1"/>
    <property type="molecule type" value="Transcribed_RNA"/>
</dbReference>
<sequence>MWLSLYHHISEV</sequence>
<protein>
    <submittedName>
        <fullName evidence="1">Uncharacterized protein</fullName>
    </submittedName>
</protein>
<accession>A0A0E9VEP8</accession>